<sequence length="218" mass="24308" precursor="true">MKKTIQLLAALTLLNSASALADVTLNIPDNVELLVANQARPHISGGFFSSERHIILPDGENQIVFRYNPYFTQGSDRNVVEGDAILATFSADNQTVNFDLPKYKSEQDAQKRIHGMEWQLVTEENQSIEVKQAVLVKEGLQIGRDYVREADDYNRTGGVAALTTAMLTSANQTTQQGSQHINKTTNAVDATTAEEMLHFWYNKADAKTKARFKDFVNQ</sequence>
<organism evidence="4 5">
    <name type="scientific">Vibrio sinensis</name>
    <dbReference type="NCBI Taxonomy" id="2302434"/>
    <lineage>
        <taxon>Bacteria</taxon>
        <taxon>Pseudomonadati</taxon>
        <taxon>Pseudomonadota</taxon>
        <taxon>Gammaproteobacteria</taxon>
        <taxon>Vibrionales</taxon>
        <taxon>Vibrionaceae</taxon>
        <taxon>Vibrio</taxon>
    </lineage>
</organism>
<comment type="caution">
    <text evidence="4">The sequence shown here is derived from an EMBL/GenBank/DDBJ whole genome shotgun (WGS) entry which is preliminary data.</text>
</comment>
<name>A0A3A6QDA8_9VIBR</name>
<keyword evidence="5" id="KW-1185">Reference proteome</keyword>
<feature type="signal peptide" evidence="3">
    <location>
        <begin position="1"/>
        <end position="21"/>
    </location>
</feature>
<reference evidence="4 5" key="1">
    <citation type="submission" date="2018-08" db="EMBL/GenBank/DDBJ databases">
        <title>Vibrio isolated from the Eastern China Marginal Seas.</title>
        <authorList>
            <person name="Li Y."/>
        </authorList>
    </citation>
    <scope>NUCLEOTIDE SEQUENCE [LARGE SCALE GENOMIC DNA]</scope>
    <source>
        <strain evidence="4 5">BEI233</strain>
    </source>
</reference>
<protein>
    <recommendedName>
        <fullName evidence="3">UPF0319 protein DZ860_14840</fullName>
    </recommendedName>
</protein>
<gene>
    <name evidence="4" type="ORF">DZ860_14840</name>
</gene>
<evidence type="ECO:0000313" key="4">
    <source>
        <dbReference type="EMBL" id="RJX69752.1"/>
    </source>
</evidence>
<dbReference type="AlphaFoldDB" id="A0A3A6QDA8"/>
<comment type="similarity">
    <text evidence="1 3">Belongs to the UPF0319 family.</text>
</comment>
<dbReference type="HAMAP" id="MF_00789">
    <property type="entry name" value="UPF0319"/>
    <property type="match status" value="1"/>
</dbReference>
<evidence type="ECO:0000256" key="3">
    <source>
        <dbReference type="HAMAP-Rule" id="MF_00789"/>
    </source>
</evidence>
<keyword evidence="2 3" id="KW-0732">Signal</keyword>
<dbReference type="RefSeq" id="WP_120032624.1">
    <property type="nucleotide sequence ID" value="NZ_QVMU01000014.1"/>
</dbReference>
<dbReference type="Proteomes" id="UP000273252">
    <property type="component" value="Unassembled WGS sequence"/>
</dbReference>
<accession>A0A3A6QDA8</accession>
<dbReference type="OrthoDB" id="7058190at2"/>
<dbReference type="EMBL" id="QVMU01000014">
    <property type="protein sequence ID" value="RJX69752.1"/>
    <property type="molecule type" value="Genomic_DNA"/>
</dbReference>
<evidence type="ECO:0000313" key="5">
    <source>
        <dbReference type="Proteomes" id="UP000273252"/>
    </source>
</evidence>
<dbReference type="InterPro" id="IPR018635">
    <property type="entry name" value="UPF0319"/>
</dbReference>
<dbReference type="PANTHER" id="PTHR38108:SF1">
    <property type="entry name" value="UPF0319 PROTEIN YCCT"/>
    <property type="match status" value="1"/>
</dbReference>
<proteinExistence type="inferred from homology"/>
<dbReference type="Pfam" id="PF09829">
    <property type="entry name" value="DUF2057"/>
    <property type="match status" value="1"/>
</dbReference>
<evidence type="ECO:0000256" key="1">
    <source>
        <dbReference type="ARBA" id="ARBA00008490"/>
    </source>
</evidence>
<feature type="chain" id="PRO_5017491370" description="UPF0319 protein DZ860_14840" evidence="3">
    <location>
        <begin position="22"/>
        <end position="218"/>
    </location>
</feature>
<dbReference type="PANTHER" id="PTHR38108">
    <property type="entry name" value="UPF0319 PROTEIN YCCT"/>
    <property type="match status" value="1"/>
</dbReference>
<evidence type="ECO:0000256" key="2">
    <source>
        <dbReference type="ARBA" id="ARBA00022729"/>
    </source>
</evidence>